<feature type="domain" description="CAAX prenyl protease 2/Lysostaphin resistance protein A-like" evidence="2">
    <location>
        <begin position="100"/>
        <end position="179"/>
    </location>
</feature>
<reference evidence="3 4" key="1">
    <citation type="journal article" date="2003" name="Int. J. Syst. Evol. Microbiol.">
        <title>Virgibacillus carmonensis sp. nov., Virgibacillus necropolis sp. nov. and Virgibacillus picturae sp. nov., three novel species isolated from deteriorated mural paintings, transfer of the species of the genus salibacillus to Virgibacillus, as Virgibacillus marismortui comb. nov. and Virgibacillus salexigens comb. nov., and emended description of the genus Virgibacillus.</title>
        <authorList>
            <person name="Heyrman J."/>
            <person name="Logan N.A."/>
            <person name="Busse H.J."/>
            <person name="Balcaen A."/>
            <person name="Lebbe L."/>
            <person name="Rodriguez-Diaz M."/>
            <person name="Swings J."/>
            <person name="De Vos P."/>
        </authorList>
    </citation>
    <scope>NUCLEOTIDE SEQUENCE [LARGE SCALE GENOMIC DNA]</scope>
    <source>
        <strain evidence="3 4">LMG 19488</strain>
    </source>
</reference>
<name>A0A221MCU9_9BACI</name>
<dbReference type="OrthoDB" id="1523022at2"/>
<sequence length="195" mass="22724">MRKQRDIIKQLTDRELNVQLIISQFSLVFLSIILSYILFDSFVDWLNYFKLSYYDIVYYGAASGLLIVIIDLVFMYIFPKKYYDDGGINQRIFRDRSVGGIFLLALLVAIAEELLFRGVIQTTFGYLVASIVFALIHFRYLKKPVLFVSILFVSFYIGYIFVLTENLLVTIMAHFIIDFTLGLVIRFQKRGANNE</sequence>
<feature type="transmembrane region" description="Helical" evidence="1">
    <location>
        <begin position="98"/>
        <end position="116"/>
    </location>
</feature>
<keyword evidence="4" id="KW-1185">Reference proteome</keyword>
<proteinExistence type="predicted"/>
<evidence type="ECO:0000313" key="4">
    <source>
        <dbReference type="Proteomes" id="UP000204391"/>
    </source>
</evidence>
<organism evidence="3 4">
    <name type="scientific">Virgibacillus necropolis</name>
    <dbReference type="NCBI Taxonomy" id="163877"/>
    <lineage>
        <taxon>Bacteria</taxon>
        <taxon>Bacillati</taxon>
        <taxon>Bacillota</taxon>
        <taxon>Bacilli</taxon>
        <taxon>Bacillales</taxon>
        <taxon>Bacillaceae</taxon>
        <taxon>Virgibacillus</taxon>
    </lineage>
</organism>
<keyword evidence="1" id="KW-0472">Membrane</keyword>
<gene>
    <name evidence="3" type="ORF">CFK40_10920</name>
</gene>
<keyword evidence="3" id="KW-0645">Protease</keyword>
<dbReference type="EMBL" id="CP022437">
    <property type="protein sequence ID" value="ASN05485.1"/>
    <property type="molecule type" value="Genomic_DNA"/>
</dbReference>
<feature type="transmembrane region" description="Helical" evidence="1">
    <location>
        <begin position="145"/>
        <end position="162"/>
    </location>
</feature>
<evidence type="ECO:0000259" key="2">
    <source>
        <dbReference type="Pfam" id="PF02517"/>
    </source>
</evidence>
<dbReference type="Pfam" id="PF02517">
    <property type="entry name" value="Rce1-like"/>
    <property type="match status" value="1"/>
</dbReference>
<keyword evidence="1" id="KW-1133">Transmembrane helix</keyword>
<dbReference type="KEGG" id="vne:CFK40_10920"/>
<feature type="transmembrane region" description="Helical" evidence="1">
    <location>
        <begin position="20"/>
        <end position="39"/>
    </location>
</feature>
<evidence type="ECO:0000313" key="3">
    <source>
        <dbReference type="EMBL" id="ASN05485.1"/>
    </source>
</evidence>
<evidence type="ECO:0000256" key="1">
    <source>
        <dbReference type="SAM" id="Phobius"/>
    </source>
</evidence>
<accession>A0A221MCU9</accession>
<dbReference type="GO" id="GO:0006508">
    <property type="term" value="P:proteolysis"/>
    <property type="evidence" value="ECO:0007669"/>
    <property type="project" value="UniProtKB-KW"/>
</dbReference>
<dbReference type="GO" id="GO:0080120">
    <property type="term" value="P:CAAX-box protein maturation"/>
    <property type="evidence" value="ECO:0007669"/>
    <property type="project" value="UniProtKB-ARBA"/>
</dbReference>
<protein>
    <submittedName>
        <fullName evidence="3">CPBP family intramembrane metalloprotease</fullName>
    </submittedName>
</protein>
<keyword evidence="3" id="KW-0482">Metalloprotease</keyword>
<dbReference type="GO" id="GO:0004175">
    <property type="term" value="F:endopeptidase activity"/>
    <property type="evidence" value="ECO:0007669"/>
    <property type="project" value="UniProtKB-ARBA"/>
</dbReference>
<feature type="transmembrane region" description="Helical" evidence="1">
    <location>
        <begin position="122"/>
        <end position="138"/>
    </location>
</feature>
<dbReference type="AlphaFoldDB" id="A0A221MCU9"/>
<dbReference type="Proteomes" id="UP000204391">
    <property type="component" value="Chromosome"/>
</dbReference>
<keyword evidence="1" id="KW-0812">Transmembrane</keyword>
<dbReference type="RefSeq" id="WP_089532334.1">
    <property type="nucleotide sequence ID" value="NZ_CP022437.1"/>
</dbReference>
<feature type="transmembrane region" description="Helical" evidence="1">
    <location>
        <begin position="168"/>
        <end position="187"/>
    </location>
</feature>
<dbReference type="InterPro" id="IPR003675">
    <property type="entry name" value="Rce1/LyrA-like_dom"/>
</dbReference>
<keyword evidence="3" id="KW-0378">Hydrolase</keyword>
<dbReference type="GO" id="GO:0008237">
    <property type="term" value="F:metallopeptidase activity"/>
    <property type="evidence" value="ECO:0007669"/>
    <property type="project" value="UniProtKB-KW"/>
</dbReference>
<feature type="transmembrane region" description="Helical" evidence="1">
    <location>
        <begin position="59"/>
        <end position="78"/>
    </location>
</feature>